<dbReference type="InterPro" id="IPR024036">
    <property type="entry name" value="tRNA-dHydroUridine_Synthase_C"/>
</dbReference>
<dbReference type="RefSeq" id="WP_319843479.1">
    <property type="nucleotide sequence ID" value="NZ_JAXAFJ010000002.1"/>
</dbReference>
<dbReference type="SUPFAM" id="SSF51395">
    <property type="entry name" value="FMN-linked oxidoreductases"/>
    <property type="match status" value="1"/>
</dbReference>
<dbReference type="CDD" id="cd02801">
    <property type="entry name" value="DUS_like_FMN"/>
    <property type="match status" value="1"/>
</dbReference>
<dbReference type="EMBL" id="JAXAFJ010000002">
    <property type="protein sequence ID" value="MDX6805362.1"/>
    <property type="molecule type" value="Genomic_DNA"/>
</dbReference>
<evidence type="ECO:0000256" key="10">
    <source>
        <dbReference type="ARBA" id="ARBA00048205"/>
    </source>
</evidence>
<evidence type="ECO:0000256" key="12">
    <source>
        <dbReference type="PIRNR" id="PIRNR006621"/>
    </source>
</evidence>
<comment type="caution">
    <text evidence="14">The sequence shown here is derived from an EMBL/GenBank/DDBJ whole genome shotgun (WGS) entry which is preliminary data.</text>
</comment>
<evidence type="ECO:0000256" key="3">
    <source>
        <dbReference type="ARBA" id="ARBA00022555"/>
    </source>
</evidence>
<keyword evidence="8" id="KW-0694">RNA-binding</keyword>
<dbReference type="Gene3D" id="1.10.1200.80">
    <property type="entry name" value="Putative flavin oxidoreducatase, domain 2"/>
    <property type="match status" value="1"/>
</dbReference>
<dbReference type="PANTHER" id="PTHR45846:SF1">
    <property type="entry name" value="TRNA-DIHYDROURIDINE(47) SYNTHASE [NAD(P)(+)]-LIKE"/>
    <property type="match status" value="1"/>
</dbReference>
<dbReference type="Gene3D" id="3.20.20.70">
    <property type="entry name" value="Aldolase class I"/>
    <property type="match status" value="1"/>
</dbReference>
<evidence type="ECO:0000256" key="4">
    <source>
        <dbReference type="ARBA" id="ARBA00022630"/>
    </source>
</evidence>
<keyword evidence="4 12" id="KW-0285">Flavoprotein</keyword>
<dbReference type="NCBIfam" id="TIGR00737">
    <property type="entry name" value="nifR3_yhdG"/>
    <property type="match status" value="1"/>
</dbReference>
<evidence type="ECO:0000256" key="2">
    <source>
        <dbReference type="ARBA" id="ARBA00002790"/>
    </source>
</evidence>
<dbReference type="InterPro" id="IPR001269">
    <property type="entry name" value="DUS_fam"/>
</dbReference>
<evidence type="ECO:0000256" key="6">
    <source>
        <dbReference type="ARBA" id="ARBA00022694"/>
    </source>
</evidence>
<evidence type="ECO:0000256" key="1">
    <source>
        <dbReference type="ARBA" id="ARBA00001917"/>
    </source>
</evidence>
<dbReference type="PIRSF" id="PIRSF006621">
    <property type="entry name" value="Dus"/>
    <property type="match status" value="1"/>
</dbReference>
<evidence type="ECO:0000256" key="11">
    <source>
        <dbReference type="ARBA" id="ARBA00048802"/>
    </source>
</evidence>
<protein>
    <recommendedName>
        <fullName evidence="12">tRNA-dihydrouridine synthase</fullName>
        <ecNumber evidence="12">1.3.1.-</ecNumber>
    </recommendedName>
</protein>
<keyword evidence="3" id="KW-0820">tRNA-binding</keyword>
<keyword evidence="15" id="KW-1185">Reference proteome</keyword>
<comment type="cofactor">
    <cofactor evidence="1 12">
        <name>FMN</name>
        <dbReference type="ChEBI" id="CHEBI:58210"/>
    </cofactor>
</comment>
<dbReference type="Proteomes" id="UP001274321">
    <property type="component" value="Unassembled WGS sequence"/>
</dbReference>
<evidence type="ECO:0000256" key="5">
    <source>
        <dbReference type="ARBA" id="ARBA00022643"/>
    </source>
</evidence>
<dbReference type="EC" id="1.3.1.-" evidence="12"/>
<dbReference type="InterPro" id="IPR018517">
    <property type="entry name" value="tRNA_hU_synthase_CS"/>
</dbReference>
<dbReference type="PROSITE" id="PS01136">
    <property type="entry name" value="UPF0034"/>
    <property type="match status" value="1"/>
</dbReference>
<evidence type="ECO:0000256" key="7">
    <source>
        <dbReference type="ARBA" id="ARBA00022857"/>
    </source>
</evidence>
<proteinExistence type="inferred from homology"/>
<keyword evidence="7" id="KW-0521">NADP</keyword>
<dbReference type="Pfam" id="PF01207">
    <property type="entry name" value="Dus"/>
    <property type="match status" value="1"/>
</dbReference>
<accession>A0ABU4RKM4</accession>
<comment type="similarity">
    <text evidence="12">Belongs to the dus family.</text>
</comment>
<gene>
    <name evidence="14" type="primary">dusB</name>
    <name evidence="14" type="ORF">SCD90_04735</name>
</gene>
<sequence length="342" mass="36490">MVKCAEPASTRVTIGDVEIPNPVVVAPMSGVTDLVFRRIAVRLGAGLAVSEMIASSELAKGDQESRLRLEGSGMPVHAVQLAGREAHWMAEAARVAEDAGADIIDINMGCPVKKVTGGHSGSALLKDLDHALTLIEATVGAVTVPVTLKVRLGWDENSIVAPELARRAEEAGIRLITVHGRTRQQFFTGRADWRAIQAVKDQVSIPVVANGDLETVDDAAEMLDQSGADAVMIGRGAQGRPWRAGQIAAFIARGERLPDPGLEEQHAIAREHYDGLLGLYGREVGLRHARKHLGWYLDEAARSAGTDLEVRRKVAVLTAQTPEAAQMALAACYDSLAWKAAA</sequence>
<reference evidence="14 15" key="1">
    <citation type="submission" date="2023-11" db="EMBL/GenBank/DDBJ databases">
        <authorList>
            <person name="Bao R."/>
        </authorList>
    </citation>
    <scope>NUCLEOTIDE SEQUENCE [LARGE SCALE GENOMIC DNA]</scope>
    <source>
        <strain evidence="14 15">PJ23</strain>
    </source>
</reference>
<evidence type="ECO:0000313" key="15">
    <source>
        <dbReference type="Proteomes" id="UP001274321"/>
    </source>
</evidence>
<evidence type="ECO:0000256" key="9">
    <source>
        <dbReference type="ARBA" id="ARBA00023002"/>
    </source>
</evidence>
<organism evidence="14 15">
    <name type="scientific">Terrihabitans rhizophilus</name>
    <dbReference type="NCBI Taxonomy" id="3092662"/>
    <lineage>
        <taxon>Bacteria</taxon>
        <taxon>Pseudomonadati</taxon>
        <taxon>Pseudomonadota</taxon>
        <taxon>Alphaproteobacteria</taxon>
        <taxon>Hyphomicrobiales</taxon>
        <taxon>Terrihabitans</taxon>
    </lineage>
</organism>
<evidence type="ECO:0000313" key="14">
    <source>
        <dbReference type="EMBL" id="MDX6805362.1"/>
    </source>
</evidence>
<evidence type="ECO:0000259" key="13">
    <source>
        <dbReference type="Pfam" id="PF01207"/>
    </source>
</evidence>
<keyword evidence="5 12" id="KW-0288">FMN</keyword>
<comment type="catalytic activity">
    <reaction evidence="10">
        <text>a 5,6-dihydrouridine in tRNA + NADP(+) = a uridine in tRNA + NADPH + H(+)</text>
        <dbReference type="Rhea" id="RHEA:23624"/>
        <dbReference type="Rhea" id="RHEA-COMP:13339"/>
        <dbReference type="Rhea" id="RHEA-COMP:13887"/>
        <dbReference type="ChEBI" id="CHEBI:15378"/>
        <dbReference type="ChEBI" id="CHEBI:57783"/>
        <dbReference type="ChEBI" id="CHEBI:58349"/>
        <dbReference type="ChEBI" id="CHEBI:65315"/>
        <dbReference type="ChEBI" id="CHEBI:74443"/>
    </reaction>
</comment>
<keyword evidence="9 12" id="KW-0560">Oxidoreductase</keyword>
<comment type="catalytic activity">
    <reaction evidence="11">
        <text>a 5,6-dihydrouridine in tRNA + NAD(+) = a uridine in tRNA + NADH + H(+)</text>
        <dbReference type="Rhea" id="RHEA:54452"/>
        <dbReference type="Rhea" id="RHEA-COMP:13339"/>
        <dbReference type="Rhea" id="RHEA-COMP:13887"/>
        <dbReference type="ChEBI" id="CHEBI:15378"/>
        <dbReference type="ChEBI" id="CHEBI:57540"/>
        <dbReference type="ChEBI" id="CHEBI:57945"/>
        <dbReference type="ChEBI" id="CHEBI:65315"/>
        <dbReference type="ChEBI" id="CHEBI:74443"/>
    </reaction>
</comment>
<dbReference type="InterPro" id="IPR013785">
    <property type="entry name" value="Aldolase_TIM"/>
</dbReference>
<evidence type="ECO:0000256" key="8">
    <source>
        <dbReference type="ARBA" id="ARBA00022884"/>
    </source>
</evidence>
<feature type="domain" description="DUS-like FMN-binding" evidence="13">
    <location>
        <begin position="25"/>
        <end position="303"/>
    </location>
</feature>
<comment type="function">
    <text evidence="2 12">Catalyzes the synthesis of 5,6-dihydrouridine (D), a modified base found in the D-loop of most tRNAs, via the reduction of the C5-C6 double bond in target uridines.</text>
</comment>
<dbReference type="GO" id="GO:0016491">
    <property type="term" value="F:oxidoreductase activity"/>
    <property type="evidence" value="ECO:0007669"/>
    <property type="project" value="UniProtKB-KW"/>
</dbReference>
<dbReference type="InterPro" id="IPR004652">
    <property type="entry name" value="DusB-like"/>
</dbReference>
<keyword evidence="6 12" id="KW-0819">tRNA processing</keyword>
<name>A0ABU4RKM4_9HYPH</name>
<dbReference type="PANTHER" id="PTHR45846">
    <property type="entry name" value="TRNA-DIHYDROURIDINE(47) SYNTHASE [NAD(P)(+)]-LIKE"/>
    <property type="match status" value="1"/>
</dbReference>
<dbReference type="InterPro" id="IPR035587">
    <property type="entry name" value="DUS-like_FMN-bd"/>
</dbReference>